<feature type="transmembrane region" description="Helical" evidence="9">
    <location>
        <begin position="195"/>
        <end position="215"/>
    </location>
</feature>
<dbReference type="GO" id="GO:0005886">
    <property type="term" value="C:plasma membrane"/>
    <property type="evidence" value="ECO:0007669"/>
    <property type="project" value="TreeGrafter"/>
</dbReference>
<dbReference type="Gene3D" id="1.20.1070.10">
    <property type="entry name" value="Rhodopsin 7-helix transmembrane proteins"/>
    <property type="match status" value="1"/>
</dbReference>
<dbReference type="GeneID" id="129336935"/>
<evidence type="ECO:0000256" key="6">
    <source>
        <dbReference type="ARBA" id="ARBA00023170"/>
    </source>
</evidence>
<keyword evidence="4" id="KW-0297">G-protein coupled receptor</keyword>
<dbReference type="AlphaFoldDB" id="A0AA97LBD9"/>
<feature type="domain" description="G-protein coupled receptors family 1 profile" evidence="10">
    <location>
        <begin position="41"/>
        <end position="295"/>
    </location>
</feature>
<feature type="transmembrane region" description="Helical" evidence="9">
    <location>
        <begin position="276"/>
        <end position="298"/>
    </location>
</feature>
<dbReference type="KEGG" id="emc:129336935"/>
<evidence type="ECO:0000313" key="11">
    <source>
        <dbReference type="Proteomes" id="UP001190640"/>
    </source>
</evidence>
<feature type="transmembrane region" description="Helical" evidence="9">
    <location>
        <begin position="30"/>
        <end position="51"/>
    </location>
</feature>
<feature type="transmembrane region" description="Helical" evidence="9">
    <location>
        <begin position="63"/>
        <end position="84"/>
    </location>
</feature>
<keyword evidence="6" id="KW-0675">Receptor</keyword>
<evidence type="ECO:0000259" key="10">
    <source>
        <dbReference type="PROSITE" id="PS50262"/>
    </source>
</evidence>
<keyword evidence="5 9" id="KW-0472">Membrane</keyword>
<comment type="subcellular location">
    <subcellularLocation>
        <location evidence="1">Membrane</location>
        <topology evidence="1">Multi-pass membrane protein</topology>
    </subcellularLocation>
</comment>
<proteinExistence type="predicted"/>
<dbReference type="Proteomes" id="UP001190640">
    <property type="component" value="Chromosome 10"/>
</dbReference>
<evidence type="ECO:0000256" key="3">
    <source>
        <dbReference type="ARBA" id="ARBA00022989"/>
    </source>
</evidence>
<keyword evidence="11" id="KW-1185">Reference proteome</keyword>
<dbReference type="InterPro" id="IPR000276">
    <property type="entry name" value="GPCR_Rhodpsn"/>
</dbReference>
<keyword evidence="7" id="KW-0807">Transducer</keyword>
<keyword evidence="3 9" id="KW-1133">Transmembrane helix</keyword>
<dbReference type="RefSeq" id="XP_054846332.1">
    <property type="nucleotide sequence ID" value="XM_054990357.1"/>
</dbReference>
<evidence type="ECO:0000256" key="7">
    <source>
        <dbReference type="ARBA" id="ARBA00023224"/>
    </source>
</evidence>
<sequence>MNSSQALFPGGPQRWRAGGGAEVPAALPSVLAGLCLAGSAGNLLLLAVLAHELRRGKSGPANALLLNLCSADLLLALYCLPVRIATYSRGSWLLGGFLCRATDWLLHACLVAKSLSWAAVGRARYNHVLSPSKCLAWGRARLAGVLAALWTAALLLPLPLLLFTRLEAGAPGEPLDCVFQTPPYASNFMDVFSKVYPLAAYLAPAGFTWACYGRALRLQRERKKRLAKPGHPSRKVTRMLLCLSLLFQAMWLPEWVVWLWERHAPLGDGPRPPPALLFLAEVLLFLNSAFNPGVFMAASEEFREGLRSVWGALDCRRAAEAAGGAAAREPPQSLRDLKGEAAEEKVLPDVEHFWKDRRNTAAGEESDPVPWEHQCDS</sequence>
<name>A0AA97LBD9_EUBMA</name>
<evidence type="ECO:0000256" key="4">
    <source>
        <dbReference type="ARBA" id="ARBA00023040"/>
    </source>
</evidence>
<feature type="region of interest" description="Disordered" evidence="8">
    <location>
        <begin position="321"/>
        <end position="343"/>
    </location>
</feature>
<evidence type="ECO:0000256" key="5">
    <source>
        <dbReference type="ARBA" id="ARBA00023136"/>
    </source>
</evidence>
<dbReference type="SUPFAM" id="SSF81321">
    <property type="entry name" value="Family A G protein-coupled receptor-like"/>
    <property type="match status" value="1"/>
</dbReference>
<feature type="transmembrane region" description="Helical" evidence="9">
    <location>
        <begin position="104"/>
        <end position="121"/>
    </location>
</feature>
<evidence type="ECO:0000256" key="1">
    <source>
        <dbReference type="ARBA" id="ARBA00004141"/>
    </source>
</evidence>
<keyword evidence="2 9" id="KW-0812">Transmembrane</keyword>
<evidence type="ECO:0000256" key="2">
    <source>
        <dbReference type="ARBA" id="ARBA00022692"/>
    </source>
</evidence>
<evidence type="ECO:0000313" key="12">
    <source>
        <dbReference type="RefSeq" id="XP_054846332.1"/>
    </source>
</evidence>
<organism evidence="11 12">
    <name type="scientific">Eublepharis macularius</name>
    <name type="common">Leopard gecko</name>
    <name type="synonym">Cyrtodactylus macularius</name>
    <dbReference type="NCBI Taxonomy" id="481883"/>
    <lineage>
        <taxon>Eukaryota</taxon>
        <taxon>Metazoa</taxon>
        <taxon>Chordata</taxon>
        <taxon>Craniata</taxon>
        <taxon>Vertebrata</taxon>
        <taxon>Euteleostomi</taxon>
        <taxon>Lepidosauria</taxon>
        <taxon>Squamata</taxon>
        <taxon>Bifurcata</taxon>
        <taxon>Gekkota</taxon>
        <taxon>Eublepharidae</taxon>
        <taxon>Eublepharinae</taxon>
        <taxon>Eublepharis</taxon>
    </lineage>
</organism>
<evidence type="ECO:0000256" key="8">
    <source>
        <dbReference type="SAM" id="MobiDB-lite"/>
    </source>
</evidence>
<dbReference type="GO" id="GO:0004930">
    <property type="term" value="F:G protein-coupled receptor activity"/>
    <property type="evidence" value="ECO:0007669"/>
    <property type="project" value="UniProtKB-KW"/>
</dbReference>
<dbReference type="PANTHER" id="PTHR45695:SF21">
    <property type="entry name" value="G-PROTEIN COUPLED RECEPTOR 151-RELATED"/>
    <property type="match status" value="1"/>
</dbReference>
<evidence type="ECO:0000256" key="9">
    <source>
        <dbReference type="SAM" id="Phobius"/>
    </source>
</evidence>
<protein>
    <submittedName>
        <fullName evidence="12">G-protein coupled receptor 151-like</fullName>
    </submittedName>
</protein>
<dbReference type="InterPro" id="IPR017452">
    <property type="entry name" value="GPCR_Rhodpsn_7TM"/>
</dbReference>
<dbReference type="PRINTS" id="PR00237">
    <property type="entry name" value="GPCRRHODOPSN"/>
</dbReference>
<feature type="transmembrane region" description="Helical" evidence="9">
    <location>
        <begin position="142"/>
        <end position="163"/>
    </location>
</feature>
<reference evidence="12" key="1">
    <citation type="submission" date="2025-08" db="UniProtKB">
        <authorList>
            <consortium name="RefSeq"/>
        </authorList>
    </citation>
    <scope>IDENTIFICATION</scope>
    <source>
        <tissue evidence="12">Blood</tissue>
    </source>
</reference>
<gene>
    <name evidence="12" type="primary">LOC129336935</name>
</gene>
<feature type="region of interest" description="Disordered" evidence="8">
    <location>
        <begin position="357"/>
        <end position="377"/>
    </location>
</feature>
<dbReference type="PROSITE" id="PS50262">
    <property type="entry name" value="G_PROTEIN_RECEP_F1_2"/>
    <property type="match status" value="1"/>
</dbReference>
<feature type="transmembrane region" description="Helical" evidence="9">
    <location>
        <begin position="236"/>
        <end position="256"/>
    </location>
</feature>
<dbReference type="PANTHER" id="PTHR45695">
    <property type="entry name" value="LEUCOKININ RECEPTOR-RELATED"/>
    <property type="match status" value="1"/>
</dbReference>
<accession>A0AA97LBD9</accession>
<dbReference type="Pfam" id="PF00001">
    <property type="entry name" value="7tm_1"/>
    <property type="match status" value="1"/>
</dbReference>